<evidence type="ECO:0000313" key="5">
    <source>
        <dbReference type="EMBL" id="MSB50447.1"/>
    </source>
</evidence>
<dbReference type="Proteomes" id="UP000429811">
    <property type="component" value="Unassembled WGS sequence"/>
</dbReference>
<dbReference type="AlphaFoldDB" id="A0A174U251"/>
<dbReference type="EMBL" id="WKPR01000037">
    <property type="protein sequence ID" value="MSB22306.1"/>
    <property type="molecule type" value="Genomic_DNA"/>
</dbReference>
<evidence type="ECO:0000313" key="4">
    <source>
        <dbReference type="EMBL" id="MSB22306.1"/>
    </source>
</evidence>
<dbReference type="EMBL" id="CYZT01000370">
    <property type="protein sequence ID" value="CUP47363.1"/>
    <property type="molecule type" value="Genomic_DNA"/>
</dbReference>
<dbReference type="EMBL" id="WKPO01000033">
    <property type="protein sequence ID" value="MSB50447.1"/>
    <property type="molecule type" value="Genomic_DNA"/>
</dbReference>
<protein>
    <recommendedName>
        <fullName evidence="9">Ig-like domain-containing protein</fullName>
    </recommendedName>
</protein>
<name>A0A174U251_FLAPL</name>
<evidence type="ECO:0000313" key="8">
    <source>
        <dbReference type="Proteomes" id="UP000434475"/>
    </source>
</evidence>
<evidence type="ECO:0000313" key="7">
    <source>
        <dbReference type="Proteomes" id="UP000429811"/>
    </source>
</evidence>
<evidence type="ECO:0008006" key="9">
    <source>
        <dbReference type="Google" id="ProtNLM"/>
    </source>
</evidence>
<reference evidence="7 8" key="2">
    <citation type="journal article" date="2019" name="Nat. Med.">
        <title>A library of human gut bacterial isolates paired with longitudinal multiomics data enables mechanistic microbiome research.</title>
        <authorList>
            <person name="Poyet M."/>
            <person name="Groussin M."/>
            <person name="Gibbons S.M."/>
            <person name="Avila-Pacheco J."/>
            <person name="Jiang X."/>
            <person name="Kearney S.M."/>
            <person name="Perrotta A.R."/>
            <person name="Berdy B."/>
            <person name="Zhao S."/>
            <person name="Lieberman T.D."/>
            <person name="Swanson P.K."/>
            <person name="Smith M."/>
            <person name="Roesemann S."/>
            <person name="Alexander J.E."/>
            <person name="Rich S.A."/>
            <person name="Livny J."/>
            <person name="Vlamakis H."/>
            <person name="Clish C."/>
            <person name="Bullock K."/>
            <person name="Deik A."/>
            <person name="Scott J."/>
            <person name="Pierce K.A."/>
            <person name="Xavier R.J."/>
            <person name="Alm E.J."/>
        </authorList>
    </citation>
    <scope>NUCLEOTIDE SEQUENCE [LARGE SCALE GENOMIC DNA]</scope>
    <source>
        <strain evidence="4 8">BIOML-A2</strain>
        <strain evidence="5 7">BIOML-A5</strain>
    </source>
</reference>
<dbReference type="Proteomes" id="UP000095746">
    <property type="component" value="Unassembled WGS sequence"/>
</dbReference>
<proteinExistence type="predicted"/>
<keyword evidence="1" id="KW-0732">Signal</keyword>
<dbReference type="Proteomes" id="UP001211006">
    <property type="component" value="Unassembled WGS sequence"/>
</dbReference>
<evidence type="ECO:0000313" key="2">
    <source>
        <dbReference type="EMBL" id="CUP47363.1"/>
    </source>
</evidence>
<feature type="chain" id="PRO_5014252725" description="Ig-like domain-containing protein" evidence="1">
    <location>
        <begin position="27"/>
        <end position="174"/>
    </location>
</feature>
<reference evidence="2 6" key="1">
    <citation type="submission" date="2015-09" db="EMBL/GenBank/DDBJ databases">
        <authorList>
            <consortium name="Pathogen Informatics"/>
        </authorList>
    </citation>
    <scope>NUCLEOTIDE SEQUENCE [LARGE SCALE GENOMIC DNA]</scope>
    <source>
        <strain evidence="2 6">2789STDY5608854</strain>
    </source>
</reference>
<accession>A0A174U251</accession>
<reference evidence="3" key="3">
    <citation type="submission" date="2023-01" db="EMBL/GenBank/DDBJ databases">
        <title>Human gut microbiome strain richness.</title>
        <authorList>
            <person name="Chen-Liaw A."/>
        </authorList>
    </citation>
    <scope>NUCLEOTIDE SEQUENCE</scope>
    <source>
        <strain evidence="3">2225st1_A6_2225SCRN_200828</strain>
    </source>
</reference>
<organism evidence="4 8">
    <name type="scientific">Flavonifractor plautii</name>
    <name type="common">Fusobacterium plautii</name>
    <dbReference type="NCBI Taxonomy" id="292800"/>
    <lineage>
        <taxon>Bacteria</taxon>
        <taxon>Bacillati</taxon>
        <taxon>Bacillota</taxon>
        <taxon>Clostridia</taxon>
        <taxon>Eubacteriales</taxon>
        <taxon>Oscillospiraceae</taxon>
        <taxon>Flavonifractor</taxon>
    </lineage>
</organism>
<sequence length="174" mass="18571">MKKSVTATVLACALVVGGVGLTPAGAAESSADVCYSVSIDKSSIVAADTRTEMIGFKELSTQAVDPAVLSESKGGSMTRATSRIEWDIPSGKIMKADTAYSLEADEVVTINCTYSPRTADLDFGFITPDNTFHFTSGSEGSIKTNIQIEDTGKYYFAVRNNTKNSVEVLGYVYY</sequence>
<feature type="signal peptide" evidence="1">
    <location>
        <begin position="1"/>
        <end position="26"/>
    </location>
</feature>
<dbReference type="Proteomes" id="UP000434475">
    <property type="component" value="Unassembled WGS sequence"/>
</dbReference>
<evidence type="ECO:0000313" key="6">
    <source>
        <dbReference type="Proteomes" id="UP000095746"/>
    </source>
</evidence>
<dbReference type="EMBL" id="JAQLWO010000006">
    <property type="protein sequence ID" value="MDB7905827.1"/>
    <property type="molecule type" value="Genomic_DNA"/>
</dbReference>
<dbReference type="RefSeq" id="WP_009260129.1">
    <property type="nucleotide sequence ID" value="NZ_BAABXT010000001.1"/>
</dbReference>
<gene>
    <name evidence="2" type="ORF">ERS852411_03185</name>
    <name evidence="5" type="ORF">GKE90_17400</name>
    <name evidence="4" type="ORF">GKE97_22835</name>
    <name evidence="3" type="ORF">PND83_07575</name>
</gene>
<evidence type="ECO:0000256" key="1">
    <source>
        <dbReference type="SAM" id="SignalP"/>
    </source>
</evidence>
<evidence type="ECO:0000313" key="3">
    <source>
        <dbReference type="EMBL" id="MDB7905827.1"/>
    </source>
</evidence>